<feature type="domain" description="PRD" evidence="2">
    <location>
        <begin position="172"/>
        <end position="277"/>
    </location>
</feature>
<dbReference type="GO" id="GO:0003723">
    <property type="term" value="F:RNA binding"/>
    <property type="evidence" value="ECO:0007669"/>
    <property type="project" value="InterPro"/>
</dbReference>
<protein>
    <submittedName>
        <fullName evidence="3">Transcription antiterminator LicT</fullName>
    </submittedName>
</protein>
<proteinExistence type="predicted"/>
<dbReference type="RefSeq" id="WP_022072698.1">
    <property type="nucleotide sequence ID" value="NZ_JAGZPT010000007.1"/>
</dbReference>
<dbReference type="PANTHER" id="PTHR30185:SF15">
    <property type="entry name" value="CRYPTIC BETA-GLUCOSIDE BGL OPERON ANTITERMINATOR"/>
    <property type="match status" value="1"/>
</dbReference>
<dbReference type="SUPFAM" id="SSF50151">
    <property type="entry name" value="SacY-like RNA-binding domain"/>
    <property type="match status" value="1"/>
</dbReference>
<feature type="domain" description="PRD" evidence="2">
    <location>
        <begin position="66"/>
        <end position="171"/>
    </location>
</feature>
<evidence type="ECO:0000259" key="2">
    <source>
        <dbReference type="PROSITE" id="PS51372"/>
    </source>
</evidence>
<keyword evidence="1" id="KW-0677">Repeat</keyword>
<dbReference type="GO" id="GO:0006355">
    <property type="term" value="P:regulation of DNA-templated transcription"/>
    <property type="evidence" value="ECO:0007669"/>
    <property type="project" value="InterPro"/>
</dbReference>
<dbReference type="Pfam" id="PF03123">
    <property type="entry name" value="CAT_RBD"/>
    <property type="match status" value="1"/>
</dbReference>
<name>A0A6N3BCS1_9FIRM</name>
<dbReference type="AlphaFoldDB" id="A0A6N3BCS1"/>
<dbReference type="InterPro" id="IPR050661">
    <property type="entry name" value="BglG_antiterminators"/>
</dbReference>
<accession>A0A6N3BCS1</accession>
<dbReference type="InterPro" id="IPR036634">
    <property type="entry name" value="PRD_sf"/>
</dbReference>
<dbReference type="PANTHER" id="PTHR30185">
    <property type="entry name" value="CRYPTIC BETA-GLUCOSIDE BGL OPERON ANTITERMINATOR"/>
    <property type="match status" value="1"/>
</dbReference>
<dbReference type="SUPFAM" id="SSF63520">
    <property type="entry name" value="PTS-regulatory domain, PRD"/>
    <property type="match status" value="2"/>
</dbReference>
<dbReference type="NCBIfam" id="NF046042">
    <property type="entry name" value="LicT"/>
    <property type="match status" value="1"/>
</dbReference>
<dbReference type="PROSITE" id="PS51372">
    <property type="entry name" value="PRD_2"/>
    <property type="match status" value="2"/>
</dbReference>
<dbReference type="Gene3D" id="2.30.24.10">
    <property type="entry name" value="CAT RNA-binding domain"/>
    <property type="match status" value="1"/>
</dbReference>
<dbReference type="Gene3D" id="1.10.1790.10">
    <property type="entry name" value="PRD domain"/>
    <property type="match status" value="2"/>
</dbReference>
<evidence type="ECO:0000313" key="3">
    <source>
        <dbReference type="EMBL" id="VYU00864.1"/>
    </source>
</evidence>
<dbReference type="EMBL" id="CACRUE010000024">
    <property type="protein sequence ID" value="VYU00864.1"/>
    <property type="molecule type" value="Genomic_DNA"/>
</dbReference>
<dbReference type="SMART" id="SM01061">
    <property type="entry name" value="CAT_RBD"/>
    <property type="match status" value="1"/>
</dbReference>
<dbReference type="Pfam" id="PF00874">
    <property type="entry name" value="PRD"/>
    <property type="match status" value="2"/>
</dbReference>
<reference evidence="3" key="1">
    <citation type="submission" date="2019-11" db="EMBL/GenBank/DDBJ databases">
        <authorList>
            <person name="Feng L."/>
        </authorList>
    </citation>
    <scope>NUCLEOTIDE SEQUENCE</scope>
    <source>
        <strain evidence="3">IbartlettiiLFYP30</strain>
    </source>
</reference>
<dbReference type="InterPro" id="IPR036650">
    <property type="entry name" value="CAT_RNA-bd_dom_sf"/>
</dbReference>
<dbReference type="InterPro" id="IPR004341">
    <property type="entry name" value="CAT_RNA-bd_dom"/>
</dbReference>
<sequence length="277" mass="32582">MYRVKKVINNNFISSIDQNGNQVIIRGLGIGFQKKPGEWIKPDKVEAIYRIDDKVTSNKLQELISQVPKEYIDTSTEIIDNIKSKLDKKLNDNIYITLTDHLSFAIERKKRKQEYSNVLLWDIQRFYQQEYELGKESLSIIKKNHGVELSNDEAGFIALHIVNAELDTNMSGMIKITTFMQEVIDIVKNYYNIVLNEDSLDFGRFITHLKYFSQRLFSNKSTKDTDFQLQRMIRENYSKDYGCAEKIKEYIKEKYNLNLTGEEMMFLTIHLKRISTN</sequence>
<evidence type="ECO:0000256" key="1">
    <source>
        <dbReference type="ARBA" id="ARBA00022737"/>
    </source>
</evidence>
<gene>
    <name evidence="3" type="primary">licT_1</name>
    <name evidence="3" type="ORF">IBLFYP30_01513</name>
</gene>
<dbReference type="InterPro" id="IPR011608">
    <property type="entry name" value="PRD"/>
</dbReference>
<organism evidence="3">
    <name type="scientific">Intestinibacter bartlettii</name>
    <dbReference type="NCBI Taxonomy" id="261299"/>
    <lineage>
        <taxon>Bacteria</taxon>
        <taxon>Bacillati</taxon>
        <taxon>Bacillota</taxon>
        <taxon>Clostridia</taxon>
        <taxon>Peptostreptococcales</taxon>
        <taxon>Peptostreptococcaceae</taxon>
        <taxon>Intestinibacter</taxon>
    </lineage>
</organism>